<dbReference type="EMBL" id="CAXKWB010006919">
    <property type="protein sequence ID" value="CAL4085007.1"/>
    <property type="molecule type" value="Genomic_DNA"/>
</dbReference>
<accession>A0AAV2QIJ3</accession>
<name>A0AAV2QIJ3_MEGNR</name>
<gene>
    <name evidence="1" type="ORF">MNOR_LOCUS12578</name>
</gene>
<dbReference type="AlphaFoldDB" id="A0AAV2QIJ3"/>
<sequence length="564" mass="65638">MAQHYRICNDKNTERLNILKKYGSEVKLYDELSISINDPIQKLNEEFRTYCKYFDPEVGTNEISAKKAKWETLKKECEDLLEKIRRSYNNIITIAGSEREKLDAEVEAIIGRMYIVEQCKEKLFFMEEFNGKLLACVKKSRELHGWWDLTRIKYGSFGDFGEQLPEERLIEVLRVKNQTDEKTEILETLGEEYTKLLTEYIIEEEPDDETPTEKTMKEWNDTKKNVSNLCEKIGKGINTYVDHSENMAEAVSQAKELHTWSLSTREKFTQVLTGDLHAHVRLNEVQHIEKQISEKKPLIEPLNEKFNTLITAKDMKNSKQAKKLKNDWDEVKKVTTQLCEEIAYETPKLIEGNEKLVATINMTKELLTWATDIKKHLGVGGILASNTEVHPEARYNDAMDIHQQMKDTENEIEPLAEEYKTLISEDETKKSKAAFDTVHEWEKTKAMCFEVFDAVDKECEVIKSDWEKYNEYLTIMGEFEPWIEETEAICNTLLTKPETLEECQDTLDKCKELMTACELKKEAMTKAARARETMAKKNAAENKVGPQRQRLEVVAMHAIERVYK</sequence>
<dbReference type="Proteomes" id="UP001497623">
    <property type="component" value="Unassembled WGS sequence"/>
</dbReference>
<dbReference type="Gene3D" id="1.20.58.60">
    <property type="match status" value="1"/>
</dbReference>
<protein>
    <submittedName>
        <fullName evidence="1">Uncharacterized protein</fullName>
    </submittedName>
</protein>
<evidence type="ECO:0000313" key="2">
    <source>
        <dbReference type="Proteomes" id="UP001497623"/>
    </source>
</evidence>
<keyword evidence="2" id="KW-1185">Reference proteome</keyword>
<proteinExistence type="predicted"/>
<reference evidence="1 2" key="1">
    <citation type="submission" date="2024-05" db="EMBL/GenBank/DDBJ databases">
        <authorList>
            <person name="Wallberg A."/>
        </authorList>
    </citation>
    <scope>NUCLEOTIDE SEQUENCE [LARGE SCALE GENOMIC DNA]</scope>
</reference>
<comment type="caution">
    <text evidence="1">The sequence shown here is derived from an EMBL/GenBank/DDBJ whole genome shotgun (WGS) entry which is preliminary data.</text>
</comment>
<feature type="non-terminal residue" evidence="1">
    <location>
        <position position="564"/>
    </location>
</feature>
<organism evidence="1 2">
    <name type="scientific">Meganyctiphanes norvegica</name>
    <name type="common">Northern krill</name>
    <name type="synonym">Thysanopoda norvegica</name>
    <dbReference type="NCBI Taxonomy" id="48144"/>
    <lineage>
        <taxon>Eukaryota</taxon>
        <taxon>Metazoa</taxon>
        <taxon>Ecdysozoa</taxon>
        <taxon>Arthropoda</taxon>
        <taxon>Crustacea</taxon>
        <taxon>Multicrustacea</taxon>
        <taxon>Malacostraca</taxon>
        <taxon>Eumalacostraca</taxon>
        <taxon>Eucarida</taxon>
        <taxon>Euphausiacea</taxon>
        <taxon>Euphausiidae</taxon>
        <taxon>Meganyctiphanes</taxon>
    </lineage>
</organism>
<evidence type="ECO:0000313" key="1">
    <source>
        <dbReference type="EMBL" id="CAL4085007.1"/>
    </source>
</evidence>
<dbReference type="SUPFAM" id="SSF46966">
    <property type="entry name" value="Spectrin repeat"/>
    <property type="match status" value="1"/>
</dbReference>